<evidence type="ECO:0000259" key="4">
    <source>
        <dbReference type="Pfam" id="PF01191"/>
    </source>
</evidence>
<dbReference type="GO" id="GO:0055029">
    <property type="term" value="C:nuclear DNA-directed RNA polymerase complex"/>
    <property type="evidence" value="ECO:0007669"/>
    <property type="project" value="UniProtKB-ARBA"/>
</dbReference>
<evidence type="ECO:0000256" key="1">
    <source>
        <dbReference type="ARBA" id="ARBA00004123"/>
    </source>
</evidence>
<dbReference type="GO" id="GO:0006351">
    <property type="term" value="P:DNA-templated transcription"/>
    <property type="evidence" value="ECO:0007669"/>
    <property type="project" value="InterPro"/>
</dbReference>
<dbReference type="InterPro" id="IPR036710">
    <property type="entry name" value="RNA_pol_Rpb5_N_sf"/>
</dbReference>
<feature type="domain" description="RNA polymerase subunit H/Rpb5 C-terminal" evidence="4">
    <location>
        <begin position="151"/>
        <end position="223"/>
    </location>
</feature>
<dbReference type="Gene3D" id="3.90.940.20">
    <property type="entry name" value="RPB5-like RNA polymerase subunit"/>
    <property type="match status" value="1"/>
</dbReference>
<comment type="similarity">
    <text evidence="3">Belongs to the archaeal Rpo5/eukaryotic RPB5 RNA polymerase subunit family.</text>
</comment>
<evidence type="ECO:0000313" key="7">
    <source>
        <dbReference type="EMBL" id="RHN65789.1"/>
    </source>
</evidence>
<keyword evidence="2" id="KW-0539">Nucleus</keyword>
<dbReference type="SUPFAM" id="SSF55287">
    <property type="entry name" value="RPB5-like RNA polymerase subunit"/>
    <property type="match status" value="1"/>
</dbReference>
<keyword evidence="7" id="KW-0240">DNA-directed RNA polymerase</keyword>
<gene>
    <name evidence="6" type="ORF">MtrDRAFT_AC147774g17v1</name>
    <name evidence="7" type="ORF">MtrunA17_Chr3g0083801</name>
</gene>
<dbReference type="SUPFAM" id="SSF53036">
    <property type="entry name" value="Eukaryotic RPB5 N-terminal domain"/>
    <property type="match status" value="1"/>
</dbReference>
<dbReference type="Pfam" id="PF01191">
    <property type="entry name" value="RNA_pol_Rpb5_C"/>
    <property type="match status" value="1"/>
</dbReference>
<dbReference type="EMBL" id="PSQE01000003">
    <property type="protein sequence ID" value="RHN65789.1"/>
    <property type="molecule type" value="Genomic_DNA"/>
</dbReference>
<accession>Q2HW77</accession>
<protein>
    <submittedName>
        <fullName evidence="7">Putative DNA-directed RNA polymerase</fullName>
        <ecNumber evidence="7">2.7.7.6</ecNumber>
    </submittedName>
    <submittedName>
        <fullName evidence="6">RNA polymerase subunit, RPB5; RNA polymerase Rpb5, N-terminal</fullName>
    </submittedName>
</protein>
<evidence type="ECO:0000313" key="6">
    <source>
        <dbReference type="EMBL" id="ABD28306.1"/>
    </source>
</evidence>
<keyword evidence="7" id="KW-0804">Transcription</keyword>
<dbReference type="Proteomes" id="UP000265566">
    <property type="component" value="Chromosome 3"/>
</dbReference>
<evidence type="ECO:0000256" key="3">
    <source>
        <dbReference type="ARBA" id="ARBA00025765"/>
    </source>
</evidence>
<dbReference type="GO" id="GO:0000419">
    <property type="term" value="C:RNA polymerase V complex"/>
    <property type="evidence" value="ECO:0007669"/>
    <property type="project" value="EnsemblPlants"/>
</dbReference>
<reference evidence="6" key="1">
    <citation type="submission" date="2004-04" db="EMBL/GenBank/DDBJ databases">
        <title>Medicago truncatula BAC genomic sequence.</title>
        <authorList>
            <person name="Town C.D."/>
            <person name="Tallon L.J."/>
            <person name="Arbogast T."/>
            <person name="Althoff R."/>
            <person name="Hine E."/>
            <person name="Monaghan E."/>
            <person name="Smith S.A."/>
            <person name="Utterback T."/>
            <person name="Feldblyum T."/>
            <person name="Koo H."/>
            <person name="Cheung F."/>
        </authorList>
    </citation>
    <scope>NUCLEOTIDE SEQUENCE</scope>
</reference>
<name>Q2HW77_MEDTR</name>
<dbReference type="EC" id="2.7.7.6" evidence="7"/>
<organism evidence="6">
    <name type="scientific">Medicago truncatula</name>
    <name type="common">Barrel medic</name>
    <name type="synonym">Medicago tribuloides</name>
    <dbReference type="NCBI Taxonomy" id="3880"/>
    <lineage>
        <taxon>Eukaryota</taxon>
        <taxon>Viridiplantae</taxon>
        <taxon>Streptophyta</taxon>
        <taxon>Embryophyta</taxon>
        <taxon>Tracheophyta</taxon>
        <taxon>Spermatophyta</taxon>
        <taxon>Magnoliopsida</taxon>
        <taxon>eudicotyledons</taxon>
        <taxon>Gunneridae</taxon>
        <taxon>Pentapetalae</taxon>
        <taxon>rosids</taxon>
        <taxon>fabids</taxon>
        <taxon>Fabales</taxon>
        <taxon>Fabaceae</taxon>
        <taxon>Papilionoideae</taxon>
        <taxon>50 kb inversion clade</taxon>
        <taxon>NPAAA clade</taxon>
        <taxon>Hologalegina</taxon>
        <taxon>IRL clade</taxon>
        <taxon>Trifolieae</taxon>
        <taxon>Medicago</taxon>
    </lineage>
</organism>
<reference evidence="6" key="2">
    <citation type="submission" date="2006-02" db="EMBL/GenBank/DDBJ databases">
        <authorList>
            <consortium name="The International Medicago Genome Annotation Group"/>
        </authorList>
    </citation>
    <scope>NUCLEOTIDE SEQUENCE</scope>
</reference>
<dbReference type="AlphaFoldDB" id="Q2HW77"/>
<dbReference type="InterPro" id="IPR014381">
    <property type="entry name" value="Arch_Rpo5/euc_Rpb5"/>
</dbReference>
<feature type="domain" description="RNA polymerase Rpb5 N-terminal" evidence="5">
    <location>
        <begin position="26"/>
        <end position="100"/>
    </location>
</feature>
<dbReference type="Pfam" id="PF03871">
    <property type="entry name" value="RNA_pol_Rpb5_N"/>
    <property type="match status" value="1"/>
</dbReference>
<keyword evidence="7" id="KW-0548">Nucleotidyltransferase</keyword>
<dbReference type="Gene3D" id="3.40.1340.10">
    <property type="entry name" value="RNA polymerase, Rpb5, N-terminal domain"/>
    <property type="match status" value="1"/>
</dbReference>
<comment type="subcellular location">
    <subcellularLocation>
        <location evidence="1">Nucleus</location>
    </subcellularLocation>
</comment>
<sequence length="224" mass="25867">MAMIENGNETRSECLVRICNEESNIETIRYFECRKTLMDMLHDRGYNVSESDLTLSLSEFRSRFGEFPKPHTLGVSVSLRSNPSIKVQVVFPGTDDIRKSNLIVIQSQIVDKERLSRLILVMQSKMTSYARKELENCPFKVEIIQLNDLLVNVTKHVLQPKYEVLTANEKQKLLNKYKVEEKQLPHMLRTDAIASYYGLEKGQVVKISHSGEMFNSLVMYRCVV</sequence>
<proteinExistence type="inferred from homology"/>
<keyword evidence="7" id="KW-0808">Transferase</keyword>
<dbReference type="InterPro" id="IPR005571">
    <property type="entry name" value="RNA_pol_Rpb5_N"/>
</dbReference>
<reference evidence="7" key="3">
    <citation type="journal article" date="2018" name="Nat. Plants">
        <title>Whole-genome landscape of Medicago truncatula symbiotic genes.</title>
        <authorList>
            <person name="Pecrix Y."/>
            <person name="Gamas P."/>
            <person name="Carrere S."/>
        </authorList>
    </citation>
    <scope>NUCLEOTIDE SEQUENCE</scope>
    <source>
        <tissue evidence="7">Leaves</tissue>
    </source>
</reference>
<dbReference type="OrthoDB" id="248779at2759"/>
<dbReference type="EMBL" id="AC147774">
    <property type="protein sequence ID" value="ABD28306.1"/>
    <property type="molecule type" value="Genomic_DNA"/>
</dbReference>
<dbReference type="PIRSF" id="PIRSF000747">
    <property type="entry name" value="RPB5"/>
    <property type="match status" value="1"/>
</dbReference>
<dbReference type="InterPro" id="IPR000783">
    <property type="entry name" value="RNA_pol_subH/Rpb5_C"/>
</dbReference>
<evidence type="ECO:0000259" key="5">
    <source>
        <dbReference type="Pfam" id="PF03871"/>
    </source>
</evidence>
<dbReference type="InterPro" id="IPR035913">
    <property type="entry name" value="RPB5-like_sf"/>
</dbReference>
<dbReference type="PANTHER" id="PTHR10535:SF12">
    <property type="entry name" value="DNA-DIRECTED RNA POLYMERASE V SUBUNIT 5C"/>
    <property type="match status" value="1"/>
</dbReference>
<dbReference type="GO" id="GO:0003899">
    <property type="term" value="F:DNA-directed RNA polymerase activity"/>
    <property type="evidence" value="ECO:0007669"/>
    <property type="project" value="UniProtKB-EC"/>
</dbReference>
<dbReference type="GO" id="GO:0003677">
    <property type="term" value="F:DNA binding"/>
    <property type="evidence" value="ECO:0007669"/>
    <property type="project" value="InterPro"/>
</dbReference>
<evidence type="ECO:0000256" key="2">
    <source>
        <dbReference type="ARBA" id="ARBA00023242"/>
    </source>
</evidence>
<dbReference type="PANTHER" id="PTHR10535">
    <property type="entry name" value="DNA-DIRECTED RNA POLYMERASES I, II, AND III SUBUNIT RPABC1"/>
    <property type="match status" value="1"/>
</dbReference>
<dbReference type="Gramene" id="rna13679">
    <property type="protein sequence ID" value="RHN65789.1"/>
    <property type="gene ID" value="gene13679"/>
</dbReference>
<dbReference type="FunFam" id="3.90.940.20:FF:000001">
    <property type="entry name" value="DNA-directed RNA polymerases I, II, and III subunit RPABC1"/>
    <property type="match status" value="1"/>
</dbReference>